<feature type="domain" description="AB hydrolase-1" evidence="2">
    <location>
        <begin position="126"/>
        <end position="365"/>
    </location>
</feature>
<accession>A0A5E4WV88</accession>
<dbReference type="PANTHER" id="PTHR43329">
    <property type="entry name" value="EPOXIDE HYDROLASE"/>
    <property type="match status" value="1"/>
</dbReference>
<dbReference type="PRINTS" id="PR00111">
    <property type="entry name" value="ABHYDROLASE"/>
</dbReference>
<keyword evidence="4" id="KW-1185">Reference proteome</keyword>
<feature type="transmembrane region" description="Helical" evidence="1">
    <location>
        <begin position="79"/>
        <end position="101"/>
    </location>
</feature>
<keyword evidence="1" id="KW-0812">Transmembrane</keyword>
<sequence length="378" mass="41737">MLRRIGDRNPNPYCLCNNSCVDLERHKQLPTTVGVAHKRYSTHYEAAVRDGRLFARQQRYPHHRQFGLLNPRGLEMRKLLSFLLLLVSVHALPAAADVFTFPTSFKHQTIATNGAKIYVRVGGHGPAVVLLHGYGETGDMWAPIAAKLAANHTVVVPDLRGMGLSDHPATGYDKKNEARDIAGVLDALQIGKVDVVAHDIGNMVAYAFAAEQPERVTKLVLMDAPIPGVGPWEEILKSPLLWHFRFGGPDMERLVKGRERIYLDRFWNEFSADPKNFNEASRRHYAKLYALPGAMHSGFEQFHAFDQDAIDNKAFLAKGPLPMPVLAIGGEKSFGTMMATVASAAASNVQGVVIPNAGHWLMEEQPQATMSAITAFLQ</sequence>
<dbReference type="Gene3D" id="3.40.50.1820">
    <property type="entry name" value="alpha/beta hydrolase"/>
    <property type="match status" value="1"/>
</dbReference>
<gene>
    <name evidence="3" type="ORF">PPN31114_03441</name>
</gene>
<evidence type="ECO:0000313" key="4">
    <source>
        <dbReference type="Proteomes" id="UP000366945"/>
    </source>
</evidence>
<proteinExistence type="predicted"/>
<protein>
    <submittedName>
        <fullName evidence="3">Alpha/beta hydrolase</fullName>
    </submittedName>
</protein>
<dbReference type="GO" id="GO:0016787">
    <property type="term" value="F:hydrolase activity"/>
    <property type="evidence" value="ECO:0007669"/>
    <property type="project" value="UniProtKB-KW"/>
</dbReference>
<dbReference type="Proteomes" id="UP000366945">
    <property type="component" value="Unassembled WGS sequence"/>
</dbReference>
<dbReference type="Pfam" id="PF00561">
    <property type="entry name" value="Abhydrolase_1"/>
    <property type="match status" value="1"/>
</dbReference>
<reference evidence="3 4" key="1">
    <citation type="submission" date="2019-08" db="EMBL/GenBank/DDBJ databases">
        <authorList>
            <person name="Peeters C."/>
        </authorList>
    </citation>
    <scope>NUCLEOTIDE SEQUENCE [LARGE SCALE GENOMIC DNA]</scope>
    <source>
        <strain evidence="3 4">LMG 31114</strain>
    </source>
</reference>
<keyword evidence="1" id="KW-0472">Membrane</keyword>
<dbReference type="EMBL" id="CABPSK010000003">
    <property type="protein sequence ID" value="VVE26905.1"/>
    <property type="molecule type" value="Genomic_DNA"/>
</dbReference>
<dbReference type="InterPro" id="IPR029058">
    <property type="entry name" value="AB_hydrolase_fold"/>
</dbReference>
<evidence type="ECO:0000259" key="2">
    <source>
        <dbReference type="Pfam" id="PF00561"/>
    </source>
</evidence>
<name>A0A5E4WV88_9BURK</name>
<dbReference type="SUPFAM" id="SSF53474">
    <property type="entry name" value="alpha/beta-Hydrolases"/>
    <property type="match status" value="1"/>
</dbReference>
<keyword evidence="3" id="KW-0378">Hydrolase</keyword>
<dbReference type="InterPro" id="IPR000073">
    <property type="entry name" value="AB_hydrolase_1"/>
</dbReference>
<dbReference type="AlphaFoldDB" id="A0A5E4WV88"/>
<evidence type="ECO:0000256" key="1">
    <source>
        <dbReference type="SAM" id="Phobius"/>
    </source>
</evidence>
<keyword evidence="1" id="KW-1133">Transmembrane helix</keyword>
<organism evidence="3 4">
    <name type="scientific">Pandoraea pneumonica</name>
    <dbReference type="NCBI Taxonomy" id="2508299"/>
    <lineage>
        <taxon>Bacteria</taxon>
        <taxon>Pseudomonadati</taxon>
        <taxon>Pseudomonadota</taxon>
        <taxon>Betaproteobacteria</taxon>
        <taxon>Burkholderiales</taxon>
        <taxon>Burkholderiaceae</taxon>
        <taxon>Pandoraea</taxon>
    </lineage>
</organism>
<evidence type="ECO:0000313" key="3">
    <source>
        <dbReference type="EMBL" id="VVE26905.1"/>
    </source>
</evidence>